<evidence type="ECO:0000313" key="2">
    <source>
        <dbReference type="EMBL" id="KAF0902614.1"/>
    </source>
</evidence>
<proteinExistence type="predicted"/>
<sequence>MSDGSRDLAASWSSFARLRSELRVAQRSANPDPDLLLCRQQGPPSRALPPTATPPSWIYSAPVVSATSAWGNRLRPLFSGPAVP</sequence>
<feature type="region of interest" description="Disordered" evidence="1">
    <location>
        <begin position="26"/>
        <end position="52"/>
    </location>
</feature>
<reference evidence="2 3" key="1">
    <citation type="submission" date="2019-11" db="EMBL/GenBank/DDBJ databases">
        <title>Whole genome sequence of Oryza granulata.</title>
        <authorList>
            <person name="Li W."/>
        </authorList>
    </citation>
    <scope>NUCLEOTIDE SEQUENCE [LARGE SCALE GENOMIC DNA]</scope>
    <source>
        <strain evidence="3">cv. Menghai</strain>
        <tissue evidence="2">Leaf</tissue>
    </source>
</reference>
<comment type="caution">
    <text evidence="2">The sequence shown here is derived from an EMBL/GenBank/DDBJ whole genome shotgun (WGS) entry which is preliminary data.</text>
</comment>
<evidence type="ECO:0000256" key="1">
    <source>
        <dbReference type="SAM" id="MobiDB-lite"/>
    </source>
</evidence>
<dbReference type="Proteomes" id="UP000479710">
    <property type="component" value="Unassembled WGS sequence"/>
</dbReference>
<evidence type="ECO:0000313" key="3">
    <source>
        <dbReference type="Proteomes" id="UP000479710"/>
    </source>
</evidence>
<name>A0A6G1CRX7_9ORYZ</name>
<protein>
    <submittedName>
        <fullName evidence="2">Uncharacterized protein</fullName>
    </submittedName>
</protein>
<dbReference type="AlphaFoldDB" id="A0A6G1CRX7"/>
<gene>
    <name evidence="2" type="ORF">E2562_018104</name>
</gene>
<dbReference type="EMBL" id="SPHZ02000008">
    <property type="protein sequence ID" value="KAF0902614.1"/>
    <property type="molecule type" value="Genomic_DNA"/>
</dbReference>
<keyword evidence="3" id="KW-1185">Reference proteome</keyword>
<accession>A0A6G1CRX7</accession>
<organism evidence="2 3">
    <name type="scientific">Oryza meyeriana var. granulata</name>
    <dbReference type="NCBI Taxonomy" id="110450"/>
    <lineage>
        <taxon>Eukaryota</taxon>
        <taxon>Viridiplantae</taxon>
        <taxon>Streptophyta</taxon>
        <taxon>Embryophyta</taxon>
        <taxon>Tracheophyta</taxon>
        <taxon>Spermatophyta</taxon>
        <taxon>Magnoliopsida</taxon>
        <taxon>Liliopsida</taxon>
        <taxon>Poales</taxon>
        <taxon>Poaceae</taxon>
        <taxon>BOP clade</taxon>
        <taxon>Oryzoideae</taxon>
        <taxon>Oryzeae</taxon>
        <taxon>Oryzinae</taxon>
        <taxon>Oryza</taxon>
        <taxon>Oryza meyeriana</taxon>
    </lineage>
</organism>